<feature type="domain" description="AMP-dependent synthetase/ligase" evidence="6">
    <location>
        <begin position="1"/>
        <end position="330"/>
    </location>
</feature>
<dbReference type="AlphaFoldDB" id="A0AAD7KN92"/>
<name>A0AAD7KN92_QUISA</name>
<dbReference type="Gene3D" id="2.30.38.10">
    <property type="entry name" value="Luciferase, Domain 3"/>
    <property type="match status" value="1"/>
</dbReference>
<keyword evidence="3 7" id="KW-0436">Ligase</keyword>
<dbReference type="Pfam" id="PF00501">
    <property type="entry name" value="AMP-binding"/>
    <property type="match status" value="1"/>
</dbReference>
<dbReference type="PROSITE" id="PS00455">
    <property type="entry name" value="AMP_BINDING"/>
    <property type="match status" value="1"/>
</dbReference>
<comment type="similarity">
    <text evidence="1">Belongs to the ATP-dependent AMP-binding enzyme family.</text>
</comment>
<evidence type="ECO:0000313" key="7">
    <source>
        <dbReference type="EMBL" id="KAJ7942591.1"/>
    </source>
</evidence>
<feature type="transmembrane region" description="Helical" evidence="5">
    <location>
        <begin position="15"/>
        <end position="37"/>
    </location>
</feature>
<evidence type="ECO:0000256" key="1">
    <source>
        <dbReference type="ARBA" id="ARBA00006432"/>
    </source>
</evidence>
<dbReference type="Proteomes" id="UP001163823">
    <property type="component" value="Chromosome 14"/>
</dbReference>
<evidence type="ECO:0000256" key="4">
    <source>
        <dbReference type="ARBA" id="ARBA00034252"/>
    </source>
</evidence>
<reference evidence="7" key="1">
    <citation type="journal article" date="2023" name="Science">
        <title>Elucidation of the pathway for biosynthesis of saponin adjuvants from the soapbark tree.</title>
        <authorList>
            <person name="Reed J."/>
            <person name="Orme A."/>
            <person name="El-Demerdash A."/>
            <person name="Owen C."/>
            <person name="Martin L.B.B."/>
            <person name="Misra R.C."/>
            <person name="Kikuchi S."/>
            <person name="Rejzek M."/>
            <person name="Martin A.C."/>
            <person name="Harkess A."/>
            <person name="Leebens-Mack J."/>
            <person name="Louveau T."/>
            <person name="Stephenson M.J."/>
            <person name="Osbourn A."/>
        </authorList>
    </citation>
    <scope>NUCLEOTIDE SEQUENCE</scope>
    <source>
        <strain evidence="7">S10</strain>
    </source>
</reference>
<dbReference type="EC" id="6.2.1.12" evidence="2"/>
<organism evidence="7 8">
    <name type="scientific">Quillaja saponaria</name>
    <name type="common">Soap bark tree</name>
    <dbReference type="NCBI Taxonomy" id="32244"/>
    <lineage>
        <taxon>Eukaryota</taxon>
        <taxon>Viridiplantae</taxon>
        <taxon>Streptophyta</taxon>
        <taxon>Embryophyta</taxon>
        <taxon>Tracheophyta</taxon>
        <taxon>Spermatophyta</taxon>
        <taxon>Magnoliopsida</taxon>
        <taxon>eudicotyledons</taxon>
        <taxon>Gunneridae</taxon>
        <taxon>Pentapetalae</taxon>
        <taxon>rosids</taxon>
        <taxon>fabids</taxon>
        <taxon>Fabales</taxon>
        <taxon>Quillajaceae</taxon>
        <taxon>Quillaja</taxon>
    </lineage>
</organism>
<sequence length="341" mass="37604">MASGLHKMSVSKSDVVLLLLPNSIYYPIIFLGILYLGSSCYNHESSLYYPEIKKQLLIPRFLAFTLSEKCEKIEVLGIPAIEVPEFVNSNPNPSVFYELISGNHDLLSKPVINQEDIAVILYSSGTTGASKGVILTHKNFISMLVLNVRLDATLYNDLGGENVYLAALPMFHVYGLSLFQSGLISLGSTVVIMKKFDADEVVKAIDKYKVTHFPVVPPILTALTKKAQGINGRSLQSLKQVTCGAATLSRKLIDEFVHSLPHVDFVQGYAMTECGAAFRGFNTEKFHKYSSVGLLAPNMEAKVVDLKTASFLPPLSVGELWLRGSAVMKGNNYYFLFYLIT</sequence>
<comment type="catalytic activity">
    <reaction evidence="4">
        <text>(E)-4-coumarate + ATP + CoA = (E)-4-coumaroyl-CoA + AMP + diphosphate</text>
        <dbReference type="Rhea" id="RHEA:19641"/>
        <dbReference type="ChEBI" id="CHEBI:12876"/>
        <dbReference type="ChEBI" id="CHEBI:30616"/>
        <dbReference type="ChEBI" id="CHEBI:33019"/>
        <dbReference type="ChEBI" id="CHEBI:57287"/>
        <dbReference type="ChEBI" id="CHEBI:85008"/>
        <dbReference type="ChEBI" id="CHEBI:456215"/>
        <dbReference type="EC" id="6.2.1.12"/>
    </reaction>
    <physiologicalReaction direction="left-to-right" evidence="4">
        <dbReference type="Rhea" id="RHEA:19642"/>
    </physiologicalReaction>
</comment>
<dbReference type="SUPFAM" id="SSF56801">
    <property type="entry name" value="Acetyl-CoA synthetase-like"/>
    <property type="match status" value="1"/>
</dbReference>
<keyword evidence="8" id="KW-1185">Reference proteome</keyword>
<comment type="caution">
    <text evidence="7">The sequence shown here is derived from an EMBL/GenBank/DDBJ whole genome shotgun (WGS) entry which is preliminary data.</text>
</comment>
<dbReference type="Gene3D" id="3.40.50.980">
    <property type="match status" value="2"/>
</dbReference>
<keyword evidence="5" id="KW-1133">Transmembrane helix</keyword>
<evidence type="ECO:0000313" key="8">
    <source>
        <dbReference type="Proteomes" id="UP001163823"/>
    </source>
</evidence>
<dbReference type="PANTHER" id="PTHR24096:SF149">
    <property type="entry name" value="AMP-BINDING DOMAIN-CONTAINING PROTEIN-RELATED"/>
    <property type="match status" value="1"/>
</dbReference>
<evidence type="ECO:0000256" key="2">
    <source>
        <dbReference type="ARBA" id="ARBA00012959"/>
    </source>
</evidence>
<evidence type="ECO:0000256" key="3">
    <source>
        <dbReference type="ARBA" id="ARBA00022598"/>
    </source>
</evidence>
<dbReference type="KEGG" id="qsa:O6P43_032239"/>
<keyword evidence="5" id="KW-0472">Membrane</keyword>
<dbReference type="GO" id="GO:0006744">
    <property type="term" value="P:ubiquinone biosynthetic process"/>
    <property type="evidence" value="ECO:0007669"/>
    <property type="project" value="TreeGrafter"/>
</dbReference>
<evidence type="ECO:0000259" key="6">
    <source>
        <dbReference type="Pfam" id="PF00501"/>
    </source>
</evidence>
<accession>A0AAD7KN92</accession>
<dbReference type="PANTHER" id="PTHR24096">
    <property type="entry name" value="LONG-CHAIN-FATTY-ACID--COA LIGASE"/>
    <property type="match status" value="1"/>
</dbReference>
<dbReference type="GO" id="GO:0005777">
    <property type="term" value="C:peroxisome"/>
    <property type="evidence" value="ECO:0007669"/>
    <property type="project" value="TreeGrafter"/>
</dbReference>
<dbReference type="InterPro" id="IPR000873">
    <property type="entry name" value="AMP-dep_synth/lig_dom"/>
</dbReference>
<dbReference type="InterPro" id="IPR020845">
    <property type="entry name" value="AMP-binding_CS"/>
</dbReference>
<keyword evidence="5" id="KW-0812">Transmembrane</keyword>
<dbReference type="GO" id="GO:0016207">
    <property type="term" value="F:4-coumarate-CoA ligase activity"/>
    <property type="evidence" value="ECO:0007669"/>
    <property type="project" value="UniProtKB-EC"/>
</dbReference>
<proteinExistence type="inferred from homology"/>
<dbReference type="EMBL" id="JARAOO010000014">
    <property type="protein sequence ID" value="KAJ7942591.1"/>
    <property type="molecule type" value="Genomic_DNA"/>
</dbReference>
<protein>
    <recommendedName>
        <fullName evidence="2">4-coumarate--CoA ligase</fullName>
        <ecNumber evidence="2">6.2.1.12</ecNumber>
    </recommendedName>
</protein>
<gene>
    <name evidence="7" type="ORF">O6P43_032239</name>
</gene>
<evidence type="ECO:0000256" key="5">
    <source>
        <dbReference type="SAM" id="Phobius"/>
    </source>
</evidence>